<evidence type="ECO:0000313" key="11">
    <source>
        <dbReference type="EMBL" id="KAK9227881.1"/>
    </source>
</evidence>
<dbReference type="PANTHER" id="PTHR47942">
    <property type="entry name" value="TETRATRICOPEPTIDE REPEAT (TPR)-LIKE SUPERFAMILY PROTEIN-RELATED"/>
    <property type="match status" value="1"/>
</dbReference>
<dbReference type="Pfam" id="PF01490">
    <property type="entry name" value="Aa_trans"/>
    <property type="match status" value="1"/>
</dbReference>
<feature type="transmembrane region" description="Helical" evidence="9">
    <location>
        <begin position="733"/>
        <end position="754"/>
    </location>
</feature>
<dbReference type="NCBIfam" id="TIGR00756">
    <property type="entry name" value="PPR"/>
    <property type="match status" value="9"/>
</dbReference>
<feature type="repeat" description="PPR" evidence="8">
    <location>
        <begin position="67"/>
        <end position="101"/>
    </location>
</feature>
<keyword evidence="4" id="KW-0677">Repeat</keyword>
<feature type="repeat" description="PPR" evidence="8">
    <location>
        <begin position="519"/>
        <end position="554"/>
    </location>
</feature>
<feature type="transmembrane region" description="Helical" evidence="9">
    <location>
        <begin position="804"/>
        <end position="826"/>
    </location>
</feature>
<evidence type="ECO:0000256" key="2">
    <source>
        <dbReference type="ARBA" id="ARBA00022448"/>
    </source>
</evidence>
<feature type="transmembrane region" description="Helical" evidence="9">
    <location>
        <begin position="873"/>
        <end position="894"/>
    </location>
</feature>
<feature type="domain" description="Amino acid transporter transmembrane" evidence="10">
    <location>
        <begin position="615"/>
        <end position="994"/>
    </location>
</feature>
<comment type="caution">
    <text evidence="11">The sequence shown here is derived from an EMBL/GenBank/DDBJ whole genome shotgun (WGS) entry which is preliminary data.</text>
</comment>
<feature type="transmembrane region" description="Helical" evidence="9">
    <location>
        <begin position="939"/>
        <end position="961"/>
    </location>
</feature>
<feature type="repeat" description="PPR" evidence="8">
    <location>
        <begin position="274"/>
        <end position="308"/>
    </location>
</feature>
<keyword evidence="7 9" id="KW-0472">Membrane</keyword>
<feature type="transmembrane region" description="Helical" evidence="9">
    <location>
        <begin position="766"/>
        <end position="784"/>
    </location>
</feature>
<dbReference type="Pfam" id="PF13041">
    <property type="entry name" value="PPR_2"/>
    <property type="match status" value="3"/>
</dbReference>
<evidence type="ECO:0000256" key="1">
    <source>
        <dbReference type="ARBA" id="ARBA00004370"/>
    </source>
</evidence>
<feature type="transmembrane region" description="Helical" evidence="9">
    <location>
        <begin position="701"/>
        <end position="721"/>
    </location>
</feature>
<evidence type="ECO:0000256" key="3">
    <source>
        <dbReference type="ARBA" id="ARBA00022692"/>
    </source>
</evidence>
<keyword evidence="12" id="KW-1185">Reference proteome</keyword>
<evidence type="ECO:0000256" key="4">
    <source>
        <dbReference type="ARBA" id="ARBA00022737"/>
    </source>
</evidence>
<dbReference type="GO" id="GO:0006865">
    <property type="term" value="P:amino acid transport"/>
    <property type="evidence" value="ECO:0007669"/>
    <property type="project" value="UniProtKB-KW"/>
</dbReference>
<dbReference type="InterPro" id="IPR013057">
    <property type="entry name" value="AA_transpt_TM"/>
</dbReference>
<feature type="repeat" description="PPR" evidence="8">
    <location>
        <begin position="484"/>
        <end position="518"/>
    </location>
</feature>
<gene>
    <name evidence="11" type="ORF">WN944_020825</name>
</gene>
<feature type="transmembrane region" description="Helical" evidence="9">
    <location>
        <begin position="616"/>
        <end position="636"/>
    </location>
</feature>
<feature type="repeat" description="PPR" evidence="8">
    <location>
        <begin position="379"/>
        <end position="409"/>
    </location>
</feature>
<reference evidence="11 12" key="1">
    <citation type="submission" date="2024-05" db="EMBL/GenBank/DDBJ databases">
        <title>Haplotype-resolved chromosome-level genome assembly of Huyou (Citrus changshanensis).</title>
        <authorList>
            <person name="Miao C."/>
            <person name="Chen W."/>
            <person name="Wu Y."/>
            <person name="Wang L."/>
            <person name="Zhao S."/>
            <person name="Grierson D."/>
            <person name="Xu C."/>
            <person name="Chen K."/>
        </authorList>
    </citation>
    <scope>NUCLEOTIDE SEQUENCE [LARGE SCALE GENOMIC DNA]</scope>
    <source>
        <strain evidence="11">01-14</strain>
        <tissue evidence="11">Leaf</tissue>
    </source>
</reference>
<evidence type="ECO:0000313" key="12">
    <source>
        <dbReference type="Proteomes" id="UP001428341"/>
    </source>
</evidence>
<proteinExistence type="predicted"/>
<dbReference type="EMBL" id="JBCGBO010000001">
    <property type="protein sequence ID" value="KAK9227881.1"/>
    <property type="molecule type" value="Genomic_DNA"/>
</dbReference>
<evidence type="ECO:0000259" key="10">
    <source>
        <dbReference type="Pfam" id="PF01490"/>
    </source>
</evidence>
<name>A0AAP0R2C6_9ROSI</name>
<keyword evidence="6 9" id="KW-1133">Transmembrane helix</keyword>
<sequence>MPSKLTIPTAIIPLSLRSLPGLQSKPISSLPSPTHEHIARLIIDQKSASHALQTFRWATKIPNFTHSRSTYRALIHKLCTFRRFDTVKELLDEMPHSIQSPPDESIFITVIRGLGRARMINDVVKATDLVSRFNMTPSLKILNSILDVLVKEDIDLARAFYRKKMMASGVQGDDYTYAILMKGLCLTNRVGDGFKLLHVMKSRGVKPNSVIYNTLIHSLCKNGKVGRARSLMSDMEEPNDVTFSILICAYCKEENLVNALVLLEKSFSFGFVPDVVTITKVLELLCSVGRVTDAVEILKRVESKGGVIDVVAYNTLIKGFCRLGKLKVGCRFLKEMERKGCLPNVDTYNILISSYCETGVLDSALDVFNDMKIDGISWNFVTYDTLIRGLCSGGRIDDGLKILQLMEDSKEGSKGRISPYNSVLYGLYRENQQDEALEYLKQMEKLFPRAVDRSLKILGFCVDGNVEDAKRCFDQMIEEGGVPNVVIYDCLIHAYCQEERVREASELMKEMTGHGYLPIASTFNAVLSGLCRQGNVGTALKLVEEDMRGIGRGSLPGSGHYSPLIKALCEKGGFQKNMGFDEEAGSSSYTLPVPPYPREDTPLLTKSKPLSTRSKTFANVFIAIVGAGVLGLPYTFKKTGWIMGLLMLFSVAALTYYCMMLLVHTRRKLETIHGFSKINSFGDLGYTVCGSVGRVAVDAMIVLAQAGFCVSYLIFIANTLTHMINNSTTSQTILGFLSPKALYIWGCFPFQLGLNSIPTLTHLAPLSIFADIVDLGAMGLVMVEDVMISMKQRPALKAFGDFSVFSYGIGVAVYAFEGVGMILPLESETRNKQRFGRILGWCMAFISLLYGSFGALGYFAFGEETKDIITTNFGAGLVSTLVNVGLCVNLFLTFPLMMNPVYEVVERRFCDYRYCLWLRWAVVLGVSLVALLVPNFADFLSLVGSSVCCVLGFVLPALFHLIVFKQELGWNGIVMDAALLVFGVVIGISGTWSSLMEIVAPKA</sequence>
<dbReference type="AlphaFoldDB" id="A0AAP0R2C6"/>
<dbReference type="InterPro" id="IPR011990">
    <property type="entry name" value="TPR-like_helical_dom_sf"/>
</dbReference>
<feature type="repeat" description="PPR" evidence="8">
    <location>
        <begin position="173"/>
        <end position="207"/>
    </location>
</feature>
<dbReference type="PANTHER" id="PTHR47942:SF27">
    <property type="entry name" value="PPR CONTAINING PLANT-LIKE PROTEIN"/>
    <property type="match status" value="1"/>
</dbReference>
<evidence type="ECO:0000256" key="9">
    <source>
        <dbReference type="SAM" id="Phobius"/>
    </source>
</evidence>
<accession>A0AAP0R2C6</accession>
<dbReference type="Pfam" id="PF12854">
    <property type="entry name" value="PPR_1"/>
    <property type="match status" value="1"/>
</dbReference>
<feature type="repeat" description="PPR" evidence="8">
    <location>
        <begin position="344"/>
        <end position="378"/>
    </location>
</feature>
<dbReference type="Proteomes" id="UP001428341">
    <property type="component" value="Unassembled WGS sequence"/>
</dbReference>
<keyword evidence="5" id="KW-0029">Amino-acid transport</keyword>
<protein>
    <recommendedName>
        <fullName evidence="10">Amino acid transporter transmembrane domain-containing protein</fullName>
    </recommendedName>
</protein>
<feature type="transmembrane region" description="Helical" evidence="9">
    <location>
        <begin position="642"/>
        <end position="663"/>
    </location>
</feature>
<dbReference type="Pfam" id="PF01535">
    <property type="entry name" value="PPR"/>
    <property type="match status" value="4"/>
</dbReference>
<evidence type="ECO:0000256" key="6">
    <source>
        <dbReference type="ARBA" id="ARBA00022989"/>
    </source>
</evidence>
<dbReference type="GO" id="GO:0016020">
    <property type="term" value="C:membrane"/>
    <property type="evidence" value="ECO:0007669"/>
    <property type="project" value="UniProtKB-SubCell"/>
</dbReference>
<feature type="transmembrane region" description="Helical" evidence="9">
    <location>
        <begin position="914"/>
        <end position="933"/>
    </location>
</feature>
<feature type="transmembrane region" description="Helical" evidence="9">
    <location>
        <begin position="973"/>
        <end position="995"/>
    </location>
</feature>
<feature type="repeat" description="PPR" evidence="8">
    <location>
        <begin position="309"/>
        <end position="343"/>
    </location>
</feature>
<comment type="subcellular location">
    <subcellularLocation>
        <location evidence="1">Membrane</location>
    </subcellularLocation>
</comment>
<keyword evidence="2" id="KW-0813">Transport</keyword>
<keyword evidence="3 9" id="KW-0812">Transmembrane</keyword>
<evidence type="ECO:0000256" key="5">
    <source>
        <dbReference type="ARBA" id="ARBA00022970"/>
    </source>
</evidence>
<dbReference type="InterPro" id="IPR051222">
    <property type="entry name" value="PPR/CCM1_RNA-binding"/>
</dbReference>
<dbReference type="PROSITE" id="PS51375">
    <property type="entry name" value="PPR"/>
    <property type="match status" value="9"/>
</dbReference>
<organism evidence="11 12">
    <name type="scientific">Citrus x changshan-huyou</name>
    <dbReference type="NCBI Taxonomy" id="2935761"/>
    <lineage>
        <taxon>Eukaryota</taxon>
        <taxon>Viridiplantae</taxon>
        <taxon>Streptophyta</taxon>
        <taxon>Embryophyta</taxon>
        <taxon>Tracheophyta</taxon>
        <taxon>Spermatophyta</taxon>
        <taxon>Magnoliopsida</taxon>
        <taxon>eudicotyledons</taxon>
        <taxon>Gunneridae</taxon>
        <taxon>Pentapetalae</taxon>
        <taxon>rosids</taxon>
        <taxon>malvids</taxon>
        <taxon>Sapindales</taxon>
        <taxon>Rutaceae</taxon>
        <taxon>Aurantioideae</taxon>
        <taxon>Citrus</taxon>
    </lineage>
</organism>
<feature type="repeat" description="PPR" evidence="8">
    <location>
        <begin position="208"/>
        <end position="242"/>
    </location>
</feature>
<dbReference type="InterPro" id="IPR002885">
    <property type="entry name" value="PPR_rpt"/>
</dbReference>
<evidence type="ECO:0000256" key="7">
    <source>
        <dbReference type="ARBA" id="ARBA00023136"/>
    </source>
</evidence>
<dbReference type="Gene3D" id="1.25.40.10">
    <property type="entry name" value="Tetratricopeptide repeat domain"/>
    <property type="match status" value="6"/>
</dbReference>
<feature type="transmembrane region" description="Helical" evidence="9">
    <location>
        <begin position="838"/>
        <end position="861"/>
    </location>
</feature>
<evidence type="ECO:0000256" key="8">
    <source>
        <dbReference type="PROSITE-ProRule" id="PRU00708"/>
    </source>
</evidence>